<feature type="domain" description="SET" evidence="1">
    <location>
        <begin position="124"/>
        <end position="269"/>
    </location>
</feature>
<organism evidence="2 3">
    <name type="scientific">Botryosphaeria dothidea</name>
    <dbReference type="NCBI Taxonomy" id="55169"/>
    <lineage>
        <taxon>Eukaryota</taxon>
        <taxon>Fungi</taxon>
        <taxon>Dikarya</taxon>
        <taxon>Ascomycota</taxon>
        <taxon>Pezizomycotina</taxon>
        <taxon>Dothideomycetes</taxon>
        <taxon>Dothideomycetes incertae sedis</taxon>
        <taxon>Botryosphaeriales</taxon>
        <taxon>Botryosphaeriaceae</taxon>
        <taxon>Botryosphaeria</taxon>
    </lineage>
</organism>
<sequence length="425" mass="46978">MHAASVASFAIAALASARDSSHPYHHTAFSDVSLPFSPSYLQISQDAVFGNQETIPLGSNYTATQHSCPQNSFLKAIVSPWTSPPRYSRGIALLTTPSRAAEISSLDAFAHLKNQAGINLYSNPPFEERELPGRGKGLVANRTLNSGDRIFASTPILIIDEVVDMLKKKDRLSLSYYALENLPAETQKRFWALAAHTGEDAFDDRVDTNAFGIEIADTECWAVFPEIARLNHDCRPNGAYFFDHATLTQHVHIAANIVSPGTELTISYLDTSLPRRQRQAKLQHNWGFPCSCSTCTLPEPLSRASDGRLKRIGELTAKLRDWRPGSEASVSMALALVELVELEQLRASMPDAYVRAALQCSAQGDKWGAVRWASKAVQTGLIENGFSDGSLVWARMLVERPEDHWSWRMRVDGGGLDYVEDEDEE</sequence>
<dbReference type="InterPro" id="IPR046341">
    <property type="entry name" value="SET_dom_sf"/>
</dbReference>
<dbReference type="Proteomes" id="UP000572817">
    <property type="component" value="Unassembled WGS sequence"/>
</dbReference>
<keyword evidence="3" id="KW-1185">Reference proteome</keyword>
<dbReference type="Pfam" id="PF00856">
    <property type="entry name" value="SET"/>
    <property type="match status" value="1"/>
</dbReference>
<dbReference type="InterPro" id="IPR001214">
    <property type="entry name" value="SET_dom"/>
</dbReference>
<reference evidence="2" key="1">
    <citation type="submission" date="2020-04" db="EMBL/GenBank/DDBJ databases">
        <title>Genome Assembly and Annotation of Botryosphaeria dothidea sdau 11-99, a Latent Pathogen of Apple Fruit Ring Rot in China.</title>
        <authorList>
            <person name="Yu C."/>
            <person name="Diao Y."/>
            <person name="Lu Q."/>
            <person name="Zhao J."/>
            <person name="Cui S."/>
            <person name="Peng C."/>
            <person name="He B."/>
            <person name="Liu H."/>
        </authorList>
    </citation>
    <scope>NUCLEOTIDE SEQUENCE [LARGE SCALE GENOMIC DNA]</scope>
    <source>
        <strain evidence="2">Sdau11-99</strain>
    </source>
</reference>
<dbReference type="PANTHER" id="PTHR47332:SF6">
    <property type="entry name" value="SET DOMAIN-CONTAINING PROTEIN"/>
    <property type="match status" value="1"/>
</dbReference>
<name>A0A8H4J2L4_9PEZI</name>
<evidence type="ECO:0000259" key="1">
    <source>
        <dbReference type="PROSITE" id="PS50280"/>
    </source>
</evidence>
<dbReference type="CDD" id="cd20071">
    <property type="entry name" value="SET_SMYD"/>
    <property type="match status" value="1"/>
</dbReference>
<gene>
    <name evidence="2" type="ORF">GTA08_BOTSDO13026</name>
</gene>
<dbReference type="EMBL" id="WWBZ02000009">
    <property type="protein sequence ID" value="KAF4311564.1"/>
    <property type="molecule type" value="Genomic_DNA"/>
</dbReference>
<dbReference type="InterPro" id="IPR053185">
    <property type="entry name" value="SET_domain_protein"/>
</dbReference>
<evidence type="ECO:0000313" key="2">
    <source>
        <dbReference type="EMBL" id="KAF4311564.1"/>
    </source>
</evidence>
<dbReference type="PANTHER" id="PTHR47332">
    <property type="entry name" value="SET DOMAIN-CONTAINING PROTEIN 5"/>
    <property type="match status" value="1"/>
</dbReference>
<dbReference type="Gene3D" id="2.170.270.10">
    <property type="entry name" value="SET domain"/>
    <property type="match status" value="1"/>
</dbReference>
<dbReference type="SUPFAM" id="SSF82199">
    <property type="entry name" value="SET domain"/>
    <property type="match status" value="1"/>
</dbReference>
<dbReference type="OrthoDB" id="1028014at2759"/>
<comment type="caution">
    <text evidence="2">The sequence shown here is derived from an EMBL/GenBank/DDBJ whole genome shotgun (WGS) entry which is preliminary data.</text>
</comment>
<proteinExistence type="predicted"/>
<protein>
    <recommendedName>
        <fullName evidence="1">SET domain-containing protein</fullName>
    </recommendedName>
</protein>
<dbReference type="PROSITE" id="PS50280">
    <property type="entry name" value="SET"/>
    <property type="match status" value="1"/>
</dbReference>
<accession>A0A8H4J2L4</accession>
<dbReference type="AlphaFoldDB" id="A0A8H4J2L4"/>
<evidence type="ECO:0000313" key="3">
    <source>
        <dbReference type="Proteomes" id="UP000572817"/>
    </source>
</evidence>